<sequence>MVKLIDLAKSKKGLQVFYLASDESSLDAYDDLYKHGMIRIFDLMDPEFISEYAQLATFGDWLALLDQQILAQSEFFVATYLSSVSGGILNMRKGLGVNDGPVTREWMHTLLKEID</sequence>
<keyword evidence="2" id="KW-1185">Reference proteome</keyword>
<accession>A0ABR2VJE8</accession>
<organism evidence="1 2">
    <name type="scientific">Basidiobolus ranarum</name>
    <dbReference type="NCBI Taxonomy" id="34480"/>
    <lineage>
        <taxon>Eukaryota</taxon>
        <taxon>Fungi</taxon>
        <taxon>Fungi incertae sedis</taxon>
        <taxon>Zoopagomycota</taxon>
        <taxon>Entomophthoromycotina</taxon>
        <taxon>Basidiobolomycetes</taxon>
        <taxon>Basidiobolales</taxon>
        <taxon>Basidiobolaceae</taxon>
        <taxon>Basidiobolus</taxon>
    </lineage>
</organism>
<protein>
    <submittedName>
        <fullName evidence="1">Uncharacterized protein</fullName>
    </submittedName>
</protein>
<dbReference type="Gene3D" id="3.40.50.11350">
    <property type="match status" value="1"/>
</dbReference>
<reference evidence="1 2" key="1">
    <citation type="submission" date="2023-04" db="EMBL/GenBank/DDBJ databases">
        <title>Genome of Basidiobolus ranarum AG-B5.</title>
        <authorList>
            <person name="Stajich J.E."/>
            <person name="Carter-House D."/>
            <person name="Gryganskyi A."/>
        </authorList>
    </citation>
    <scope>NUCLEOTIDE SEQUENCE [LARGE SCALE GENOMIC DNA]</scope>
    <source>
        <strain evidence="1 2">AG-B5</strain>
    </source>
</reference>
<dbReference type="EMBL" id="JASJQH010012814">
    <property type="protein sequence ID" value="KAK9659840.1"/>
    <property type="molecule type" value="Genomic_DNA"/>
</dbReference>
<gene>
    <name evidence="1" type="ORF">K7432_018420</name>
</gene>
<evidence type="ECO:0000313" key="2">
    <source>
        <dbReference type="Proteomes" id="UP001479436"/>
    </source>
</evidence>
<comment type="caution">
    <text evidence="1">The sequence shown here is derived from an EMBL/GenBank/DDBJ whole genome shotgun (WGS) entry which is preliminary data.</text>
</comment>
<name>A0ABR2VJE8_9FUNG</name>
<proteinExistence type="predicted"/>
<evidence type="ECO:0000313" key="1">
    <source>
        <dbReference type="EMBL" id="KAK9659840.1"/>
    </source>
</evidence>
<dbReference type="Proteomes" id="UP001479436">
    <property type="component" value="Unassembled WGS sequence"/>
</dbReference>